<comment type="subcellular location">
    <subcellularLocation>
        <location evidence="2">Cell inner membrane</location>
        <topology evidence="2">Multi-pass membrane protein</topology>
    </subcellularLocation>
</comment>
<evidence type="ECO:0000313" key="14">
    <source>
        <dbReference type="Proteomes" id="UP000535589"/>
    </source>
</evidence>
<evidence type="ECO:0000256" key="6">
    <source>
        <dbReference type="ARBA" id="ARBA00022692"/>
    </source>
</evidence>
<dbReference type="UniPathway" id="UPA00252"/>
<dbReference type="SUPFAM" id="SSF48452">
    <property type="entry name" value="TPR-like"/>
    <property type="match status" value="2"/>
</dbReference>
<dbReference type="NCBIfam" id="TIGR00540">
    <property type="entry name" value="TPR_hemY_coli"/>
    <property type="match status" value="1"/>
</dbReference>
<evidence type="ECO:0000256" key="4">
    <source>
        <dbReference type="ARBA" id="ARBA00022475"/>
    </source>
</evidence>
<evidence type="ECO:0000256" key="3">
    <source>
        <dbReference type="ARBA" id="ARBA00004744"/>
    </source>
</evidence>
<keyword evidence="8 11" id="KW-0472">Membrane</keyword>
<accession>A0A7X8YHM6</accession>
<evidence type="ECO:0000256" key="7">
    <source>
        <dbReference type="ARBA" id="ARBA00022989"/>
    </source>
</evidence>
<evidence type="ECO:0000256" key="9">
    <source>
        <dbReference type="ARBA" id="ARBA00023244"/>
    </source>
</evidence>
<keyword evidence="14" id="KW-1185">Reference proteome</keyword>
<proteinExistence type="predicted"/>
<keyword evidence="9" id="KW-0627">Porphyrin biosynthesis</keyword>
<dbReference type="Gene3D" id="1.25.40.10">
    <property type="entry name" value="Tetratricopeptide repeat domain"/>
    <property type="match status" value="1"/>
</dbReference>
<evidence type="ECO:0000256" key="2">
    <source>
        <dbReference type="ARBA" id="ARBA00004429"/>
    </source>
</evidence>
<dbReference type="GO" id="GO:0006779">
    <property type="term" value="P:porphyrin-containing compound biosynthetic process"/>
    <property type="evidence" value="ECO:0007669"/>
    <property type="project" value="UniProtKB-KW"/>
</dbReference>
<dbReference type="Pfam" id="PF07219">
    <property type="entry name" value="HemY_N"/>
    <property type="match status" value="1"/>
</dbReference>
<keyword evidence="7 11" id="KW-1133">Transmembrane helix</keyword>
<evidence type="ECO:0000256" key="10">
    <source>
        <dbReference type="SAM" id="MobiDB-lite"/>
    </source>
</evidence>
<gene>
    <name evidence="13" type="ORF">HGP28_12235</name>
</gene>
<feature type="domain" description="HemY N-terminal" evidence="12">
    <location>
        <begin position="26"/>
        <end position="132"/>
    </location>
</feature>
<evidence type="ECO:0000259" key="12">
    <source>
        <dbReference type="Pfam" id="PF07219"/>
    </source>
</evidence>
<evidence type="ECO:0000256" key="11">
    <source>
        <dbReference type="SAM" id="Phobius"/>
    </source>
</evidence>
<dbReference type="InterPro" id="IPR011990">
    <property type="entry name" value="TPR-like_helical_dom_sf"/>
</dbReference>
<sequence length="438" mass="48716">MIRLVLLFALLGLGLYAGAHFSGQQGYVLISMANQTIEMSVTTLVILVGILIALLFVIEQIIKKLVRTGSHTWHRFSLRKIRRARGMVDAGLLDLQSGHWKLAEKRLSKYAPYHDTPLLGYLMAAKAANKQGETARRDEYLAKAQALPDSTESVELMRAKLQLQAKQYTDALSTLNTLKTHDAHNSEILRLLSQTYQALELWQPLLELLPSLLKHKLIDDTRYRALSESAECGRLAEIGAQQGSSGLTKHWARLPRKTKQNPELIAEFARQLIIRGADSDAFTALKEGLKKFAHPALFSLLPQLNLADDHPIVVLLENTVAKSPADASAHSALAQLYFRQQHWLDAQRQFEQALTMRSNVVDYAYLASALERQHFYQASQDVMRKVTSLLDAPIAPALPAPKSVEDAAELDANTALESEATNVIKEESDALATQPKMS</sequence>
<keyword evidence="6 11" id="KW-0812">Transmembrane</keyword>
<dbReference type="GO" id="GO:0005886">
    <property type="term" value="C:plasma membrane"/>
    <property type="evidence" value="ECO:0007669"/>
    <property type="project" value="UniProtKB-SubCell"/>
</dbReference>
<name>A0A7X8YHM6_9VIBR</name>
<comment type="function">
    <text evidence="1">Involved in a late step of protoheme IX synthesis.</text>
</comment>
<dbReference type="InterPro" id="IPR010817">
    <property type="entry name" value="HemY_N"/>
</dbReference>
<dbReference type="InterPro" id="IPR005254">
    <property type="entry name" value="Heme_biosyn_assoc_TPR_pro"/>
</dbReference>
<evidence type="ECO:0000256" key="5">
    <source>
        <dbReference type="ARBA" id="ARBA00022519"/>
    </source>
</evidence>
<protein>
    <submittedName>
        <fullName evidence="13">Heme biosynthesis protein HemY</fullName>
    </submittedName>
</protein>
<evidence type="ECO:0000256" key="8">
    <source>
        <dbReference type="ARBA" id="ARBA00023136"/>
    </source>
</evidence>
<organism evidence="13 14">
    <name type="scientific">Vibrio agarilyticus</name>
    <dbReference type="NCBI Taxonomy" id="2726741"/>
    <lineage>
        <taxon>Bacteria</taxon>
        <taxon>Pseudomonadati</taxon>
        <taxon>Pseudomonadota</taxon>
        <taxon>Gammaproteobacteria</taxon>
        <taxon>Vibrionales</taxon>
        <taxon>Vibrionaceae</taxon>
        <taxon>Vibrio</taxon>
    </lineage>
</organism>
<comment type="caution">
    <text evidence="13">The sequence shown here is derived from an EMBL/GenBank/DDBJ whole genome shotgun (WGS) entry which is preliminary data.</text>
</comment>
<dbReference type="GO" id="GO:0042168">
    <property type="term" value="P:heme metabolic process"/>
    <property type="evidence" value="ECO:0007669"/>
    <property type="project" value="InterPro"/>
</dbReference>
<evidence type="ECO:0000256" key="1">
    <source>
        <dbReference type="ARBA" id="ARBA00002962"/>
    </source>
</evidence>
<keyword evidence="5" id="KW-0997">Cell inner membrane</keyword>
<keyword evidence="4" id="KW-1003">Cell membrane</keyword>
<feature type="region of interest" description="Disordered" evidence="10">
    <location>
        <begin position="410"/>
        <end position="438"/>
    </location>
</feature>
<reference evidence="13 14" key="1">
    <citation type="submission" date="2020-04" db="EMBL/GenBank/DDBJ databases">
        <title>Vibrio sp. SM6, a novel species isolated from seawater.</title>
        <authorList>
            <person name="Wang X."/>
        </authorList>
    </citation>
    <scope>NUCLEOTIDE SEQUENCE [LARGE SCALE GENOMIC DNA]</scope>
    <source>
        <strain evidence="13 14">SM6</strain>
    </source>
</reference>
<dbReference type="EMBL" id="JABAIK010000011">
    <property type="protein sequence ID" value="NLS13661.1"/>
    <property type="molecule type" value="Genomic_DNA"/>
</dbReference>
<dbReference type="AlphaFoldDB" id="A0A7X8YHM6"/>
<comment type="pathway">
    <text evidence="3">Porphyrin-containing compound metabolism; protoheme biosynthesis.</text>
</comment>
<feature type="transmembrane region" description="Helical" evidence="11">
    <location>
        <begin position="39"/>
        <end position="58"/>
    </location>
</feature>
<dbReference type="Proteomes" id="UP000535589">
    <property type="component" value="Unassembled WGS sequence"/>
</dbReference>
<evidence type="ECO:0000313" key="13">
    <source>
        <dbReference type="EMBL" id="NLS13661.1"/>
    </source>
</evidence>